<dbReference type="AlphaFoldDB" id="A0A4U7AZW9"/>
<organism evidence="3 4">
    <name type="scientific">Elsinoe australis</name>
    <dbReference type="NCBI Taxonomy" id="40998"/>
    <lineage>
        <taxon>Eukaryota</taxon>
        <taxon>Fungi</taxon>
        <taxon>Dikarya</taxon>
        <taxon>Ascomycota</taxon>
        <taxon>Pezizomycotina</taxon>
        <taxon>Dothideomycetes</taxon>
        <taxon>Dothideomycetidae</taxon>
        <taxon>Myriangiales</taxon>
        <taxon>Elsinoaceae</taxon>
        <taxon>Elsinoe</taxon>
    </lineage>
</organism>
<protein>
    <submittedName>
        <fullName evidence="3">Uncharacterized protein</fullName>
    </submittedName>
</protein>
<feature type="region of interest" description="Disordered" evidence="1">
    <location>
        <begin position="177"/>
        <end position="213"/>
    </location>
</feature>
<feature type="chain" id="PRO_5020813857" evidence="2">
    <location>
        <begin position="22"/>
        <end position="453"/>
    </location>
</feature>
<evidence type="ECO:0000256" key="1">
    <source>
        <dbReference type="SAM" id="MobiDB-lite"/>
    </source>
</evidence>
<accession>A0A4U7AZW9</accession>
<evidence type="ECO:0000256" key="2">
    <source>
        <dbReference type="SAM" id="SignalP"/>
    </source>
</evidence>
<name>A0A4U7AZW9_9PEZI</name>
<reference evidence="3 4" key="1">
    <citation type="submission" date="2018-02" db="EMBL/GenBank/DDBJ databases">
        <title>Draft genome sequences of Elsinoe sp., causing black scab on jojoba.</title>
        <authorList>
            <person name="Stodart B."/>
            <person name="Jeffress S."/>
            <person name="Ash G."/>
            <person name="Arun Chinnappa K."/>
        </authorList>
    </citation>
    <scope>NUCLEOTIDE SEQUENCE [LARGE SCALE GENOMIC DNA]</scope>
    <source>
        <strain evidence="3 4">Hillstone_2</strain>
    </source>
</reference>
<keyword evidence="2" id="KW-0732">Signal</keyword>
<evidence type="ECO:0000313" key="4">
    <source>
        <dbReference type="Proteomes" id="UP000308133"/>
    </source>
</evidence>
<sequence length="453" mass="48287">MARSPLLLLAILLAVVSTTLAAKAKVTCSIADISLVKSHVANSLSFCKFYISIQRSRTPITNLPAARLVKACKCIVKQGKEEISPNFTPATLSDRLAFPAPCVRDAIATLYGEVTFPGQLCNFYLALENTRTRKPILNLPVNDLIRACKCLKKRILVTTTKSRTMTAVSATSVTLSTSTTRTTTATTPTTSTSTSEATTTTTTAVTSTDGATTTTTTSDMITTTTTTTSDTMTTTTTQPFCSATAVQSLLADTGAYPFCWNVLAVPTSTTTITIFETPSETSIYSNHVPLTLTQTIRASTDRTTTIPTLTITEEVFSTMCVGSVPYKRDVTRGPLLQIRAPAQTIPVYLSNEPQNYLTSACDCIQNLSAPPAVTSASTSTLSTITVVTTLDVTDTFSTTVTTITGTNTLRTYLNTRTTTSINQMTPSGILGKPIATSTKTYTTNNVASTTTRL</sequence>
<gene>
    <name evidence="3" type="ORF">C1H76_6438</name>
</gene>
<evidence type="ECO:0000313" key="3">
    <source>
        <dbReference type="EMBL" id="TKX21364.1"/>
    </source>
</evidence>
<dbReference type="EMBL" id="PTQR01000081">
    <property type="protein sequence ID" value="TKX21364.1"/>
    <property type="molecule type" value="Genomic_DNA"/>
</dbReference>
<dbReference type="Proteomes" id="UP000308133">
    <property type="component" value="Unassembled WGS sequence"/>
</dbReference>
<feature type="signal peptide" evidence="2">
    <location>
        <begin position="1"/>
        <end position="21"/>
    </location>
</feature>
<proteinExistence type="predicted"/>
<comment type="caution">
    <text evidence="3">The sequence shown here is derived from an EMBL/GenBank/DDBJ whole genome shotgun (WGS) entry which is preliminary data.</text>
</comment>